<dbReference type="AlphaFoldDB" id="A0A8E6EVA1"/>
<dbReference type="PANTHER" id="PTHR30149">
    <property type="entry name" value="HYDROGENASE PROTEIN ASSEMBLY PROTEIN HYPD"/>
    <property type="match status" value="1"/>
</dbReference>
<dbReference type="GO" id="GO:0051604">
    <property type="term" value="P:protein maturation"/>
    <property type="evidence" value="ECO:0007669"/>
    <property type="project" value="TreeGrafter"/>
</dbReference>
<evidence type="ECO:0000256" key="3">
    <source>
        <dbReference type="ARBA" id="ARBA00023004"/>
    </source>
</evidence>
<dbReference type="PANTHER" id="PTHR30149:SF0">
    <property type="entry name" value="HYDROGENASE MATURATION FACTOR HYPD"/>
    <property type="match status" value="1"/>
</dbReference>
<dbReference type="PIRSF" id="PIRSF005622">
    <property type="entry name" value="Hydrgn_mat_hypD"/>
    <property type="match status" value="1"/>
</dbReference>
<sequence>MKYLTEFRDGELAKKLFVEIASLVTRTWTLMEVCGGQTHSIIRNGIDQLLPRQIQLIHGPGCPVCVTPVEQIDRALAIAALPKVTFCSFGDMLRVPGSHGDLFQVKSQGGDVRVVYSPLDAVKLARENPNSEIVFFAIGFETTAPANAMAVYQAKRLGLKNFSLLVSHVLVPPAMEAILNAPENSVQGFLAAGHVCSVMGYHQYPQLAKRFRVPIVITGFEPLDLLEGIRRAVLQLEAGQAFVENTYPRVVSLEGNRPAQDRIAEVFELTDRIWRGMGWIPKSGWRLREEYRGFDAEWKFELPDLPVVADTVCRSGEILRGTLKPNRCPAFGNSCTPRTPLGATMVSSEGACAAYFNYGRLIDLNLKSVPEVETASCPA</sequence>
<dbReference type="Gene3D" id="6.10.20.100">
    <property type="match status" value="1"/>
</dbReference>
<dbReference type="RefSeq" id="WP_213497347.1">
    <property type="nucleotide sequence ID" value="NZ_CP074694.1"/>
</dbReference>
<reference evidence="4" key="1">
    <citation type="submission" date="2021-05" db="EMBL/GenBank/DDBJ databases">
        <title>Complete genome sequence of the cellulolytic planctomycete Telmatocola sphagniphila SP2T and characterization of the first cellulase from planctomycetes.</title>
        <authorList>
            <person name="Rakitin A.L."/>
            <person name="Beletsky A.V."/>
            <person name="Naumoff D.G."/>
            <person name="Kulichevskaya I.S."/>
            <person name="Mardanov A.V."/>
            <person name="Ravin N.V."/>
            <person name="Dedysh S.N."/>
        </authorList>
    </citation>
    <scope>NUCLEOTIDE SEQUENCE</scope>
    <source>
        <strain evidence="4">SP2T</strain>
    </source>
</reference>
<dbReference type="InterPro" id="IPR042243">
    <property type="entry name" value="HypD_1"/>
</dbReference>
<dbReference type="GO" id="GO:0070025">
    <property type="term" value="F:carbon monoxide binding"/>
    <property type="evidence" value="ECO:0007669"/>
    <property type="project" value="TreeGrafter"/>
</dbReference>
<dbReference type="GO" id="GO:0051539">
    <property type="term" value="F:4 iron, 4 sulfur cluster binding"/>
    <property type="evidence" value="ECO:0007669"/>
    <property type="project" value="TreeGrafter"/>
</dbReference>
<comment type="similarity">
    <text evidence="1">Belongs to the HypD family.</text>
</comment>
<dbReference type="NCBIfam" id="TIGR00075">
    <property type="entry name" value="hypD"/>
    <property type="match status" value="1"/>
</dbReference>
<evidence type="ECO:0000313" key="5">
    <source>
        <dbReference type="Proteomes" id="UP000676194"/>
    </source>
</evidence>
<name>A0A8E6EVA1_9BACT</name>
<proteinExistence type="inferred from homology"/>
<protein>
    <submittedName>
        <fullName evidence="4">Hydrogenase formation protein HypD</fullName>
    </submittedName>
</protein>
<dbReference type="InterPro" id="IPR042244">
    <property type="entry name" value="HypD_2_sf"/>
</dbReference>
<dbReference type="Gene3D" id="3.40.50.11740">
    <property type="entry name" value="HypD, alpha/beta domain 2"/>
    <property type="match status" value="2"/>
</dbReference>
<organism evidence="4 5">
    <name type="scientific">Telmatocola sphagniphila</name>
    <dbReference type="NCBI Taxonomy" id="1123043"/>
    <lineage>
        <taxon>Bacteria</taxon>
        <taxon>Pseudomonadati</taxon>
        <taxon>Planctomycetota</taxon>
        <taxon>Planctomycetia</taxon>
        <taxon>Gemmatales</taxon>
        <taxon>Gemmataceae</taxon>
    </lineage>
</organism>
<dbReference type="Proteomes" id="UP000676194">
    <property type="component" value="Chromosome"/>
</dbReference>
<dbReference type="InterPro" id="IPR002780">
    <property type="entry name" value="Hyd_form_HypD"/>
</dbReference>
<dbReference type="KEGG" id="tsph:KIH39_00630"/>
<dbReference type="EMBL" id="CP074694">
    <property type="protein sequence ID" value="QVL32455.1"/>
    <property type="molecule type" value="Genomic_DNA"/>
</dbReference>
<evidence type="ECO:0000256" key="1">
    <source>
        <dbReference type="ARBA" id="ARBA00007888"/>
    </source>
</evidence>
<dbReference type="Pfam" id="PF01924">
    <property type="entry name" value="HypD"/>
    <property type="match status" value="1"/>
</dbReference>
<evidence type="ECO:0000313" key="4">
    <source>
        <dbReference type="EMBL" id="QVL32455.1"/>
    </source>
</evidence>
<dbReference type="GO" id="GO:0005506">
    <property type="term" value="F:iron ion binding"/>
    <property type="evidence" value="ECO:0007669"/>
    <property type="project" value="TreeGrafter"/>
</dbReference>
<keyword evidence="3" id="KW-0408">Iron</keyword>
<evidence type="ECO:0000256" key="2">
    <source>
        <dbReference type="ARBA" id="ARBA00022723"/>
    </source>
</evidence>
<keyword evidence="5" id="KW-1185">Reference proteome</keyword>
<gene>
    <name evidence="4" type="primary">hypD</name>
    <name evidence="4" type="ORF">KIH39_00630</name>
</gene>
<accession>A0A8E6EVA1</accession>
<keyword evidence="2" id="KW-0479">Metal-binding</keyword>